<evidence type="ECO:0000313" key="3">
    <source>
        <dbReference type="Proteomes" id="UP001500618"/>
    </source>
</evidence>
<sequence>MWLWTIVLLGVAGHCVARLVVAQRAHCAVDRTHNAIEAAMSAGMAAMVSPIGGPIPRAGWEAAFAVAVGWAAFSAGRSHSRRAWMWLRQAVAGGGMLYMLTTTEMPMSGTDMMQMSSAMVPAVTWTLVAYFGAVALWSLLPATGVRVGIGGLAVADGPPIRTAPLGPRAVSLCEAAMAAAMVVMLLSMH</sequence>
<dbReference type="InterPro" id="IPR033458">
    <property type="entry name" value="DUF5134"/>
</dbReference>
<keyword evidence="1" id="KW-0812">Transmembrane</keyword>
<evidence type="ECO:0000256" key="1">
    <source>
        <dbReference type="SAM" id="Phobius"/>
    </source>
</evidence>
<proteinExistence type="predicted"/>
<reference evidence="3" key="1">
    <citation type="journal article" date="2019" name="Int. J. Syst. Evol. Microbiol.">
        <title>The Global Catalogue of Microorganisms (GCM) 10K type strain sequencing project: providing services to taxonomists for standard genome sequencing and annotation.</title>
        <authorList>
            <consortium name="The Broad Institute Genomics Platform"/>
            <consortium name="The Broad Institute Genome Sequencing Center for Infectious Disease"/>
            <person name="Wu L."/>
            <person name="Ma J."/>
        </authorList>
    </citation>
    <scope>NUCLEOTIDE SEQUENCE [LARGE SCALE GENOMIC DNA]</scope>
    <source>
        <strain evidence="3">JCM 14718</strain>
    </source>
</reference>
<dbReference type="RefSeq" id="WP_344313117.1">
    <property type="nucleotide sequence ID" value="NZ_BAAANY010000020.1"/>
</dbReference>
<gene>
    <name evidence="2" type="ORF">GCM10009765_52740</name>
</gene>
<dbReference type="EMBL" id="BAAANY010000020">
    <property type="protein sequence ID" value="GAA1696858.1"/>
    <property type="molecule type" value="Genomic_DNA"/>
</dbReference>
<name>A0ABP4U4E0_9ACTN</name>
<feature type="transmembrane region" description="Helical" evidence="1">
    <location>
        <begin position="122"/>
        <end position="140"/>
    </location>
</feature>
<dbReference type="Proteomes" id="UP001500618">
    <property type="component" value="Unassembled WGS sequence"/>
</dbReference>
<evidence type="ECO:0000313" key="2">
    <source>
        <dbReference type="EMBL" id="GAA1696858.1"/>
    </source>
</evidence>
<dbReference type="Pfam" id="PF17197">
    <property type="entry name" value="DUF5134"/>
    <property type="match status" value="1"/>
</dbReference>
<keyword evidence="1" id="KW-1133">Transmembrane helix</keyword>
<keyword evidence="1" id="KW-0472">Membrane</keyword>
<feature type="transmembrane region" description="Helical" evidence="1">
    <location>
        <begin position="83"/>
        <end position="101"/>
    </location>
</feature>
<protein>
    <submittedName>
        <fullName evidence="2">DUF5134 domain-containing protein</fullName>
    </submittedName>
</protein>
<accession>A0ABP4U4E0</accession>
<keyword evidence="3" id="KW-1185">Reference proteome</keyword>
<comment type="caution">
    <text evidence="2">The sequence shown here is derived from an EMBL/GenBank/DDBJ whole genome shotgun (WGS) entry which is preliminary data.</text>
</comment>
<organism evidence="2 3">
    <name type="scientific">Fodinicola feengrottensis</name>
    <dbReference type="NCBI Taxonomy" id="435914"/>
    <lineage>
        <taxon>Bacteria</taxon>
        <taxon>Bacillati</taxon>
        <taxon>Actinomycetota</taxon>
        <taxon>Actinomycetes</taxon>
        <taxon>Mycobacteriales</taxon>
        <taxon>Fodinicola</taxon>
    </lineage>
</organism>